<gene>
    <name evidence="1" type="ORF">FOL46_002775</name>
</gene>
<dbReference type="AlphaFoldDB" id="A0A7J6KPP2"/>
<reference evidence="1 2" key="1">
    <citation type="submission" date="2020-04" db="EMBL/GenBank/DDBJ databases">
        <title>Perkinsus olseni comparative genomics.</title>
        <authorList>
            <person name="Bogema D.R."/>
        </authorList>
    </citation>
    <scope>NUCLEOTIDE SEQUENCE [LARGE SCALE GENOMIC DNA]</scope>
    <source>
        <strain evidence="1">ATCC PRA-31</strain>
    </source>
</reference>
<evidence type="ECO:0000313" key="2">
    <source>
        <dbReference type="Proteomes" id="UP000572268"/>
    </source>
</evidence>
<evidence type="ECO:0000313" key="1">
    <source>
        <dbReference type="EMBL" id="KAF4648551.1"/>
    </source>
</evidence>
<feature type="non-terminal residue" evidence="1">
    <location>
        <position position="64"/>
    </location>
</feature>
<dbReference type="EMBL" id="JABANN010001920">
    <property type="protein sequence ID" value="KAF4648551.1"/>
    <property type="molecule type" value="Genomic_DNA"/>
</dbReference>
<organism evidence="1 2">
    <name type="scientific">Perkinsus olseni</name>
    <name type="common">Perkinsus atlanticus</name>
    <dbReference type="NCBI Taxonomy" id="32597"/>
    <lineage>
        <taxon>Eukaryota</taxon>
        <taxon>Sar</taxon>
        <taxon>Alveolata</taxon>
        <taxon>Perkinsozoa</taxon>
        <taxon>Perkinsea</taxon>
        <taxon>Perkinsida</taxon>
        <taxon>Perkinsidae</taxon>
        <taxon>Perkinsus</taxon>
    </lineage>
</organism>
<name>A0A7J6KPP2_PEROL</name>
<dbReference type="Proteomes" id="UP000572268">
    <property type="component" value="Unassembled WGS sequence"/>
</dbReference>
<comment type="caution">
    <text evidence="1">The sequence shown here is derived from an EMBL/GenBank/DDBJ whole genome shotgun (WGS) entry which is preliminary data.</text>
</comment>
<protein>
    <submittedName>
        <fullName evidence="1">Uncharacterized protein</fullName>
    </submittedName>
</protein>
<proteinExistence type="predicted"/>
<sequence length="64" mass="6911">YFDGILSPHSGDGVICLRFGPRHVCRLDVGLSAVLVFSPWCGRSCSLDCRGNSGESEVVRQLAD</sequence>
<feature type="non-terminal residue" evidence="1">
    <location>
        <position position="1"/>
    </location>
</feature>
<accession>A0A7J6KPP2</accession>